<dbReference type="GO" id="GO:0005524">
    <property type="term" value="F:ATP binding"/>
    <property type="evidence" value="ECO:0007669"/>
    <property type="project" value="UniProtKB-UniRule"/>
</dbReference>
<comment type="subcellular location">
    <subcellularLocation>
        <location evidence="1">Cell membrane</location>
        <topology evidence="1">Multi-pass membrane protein</topology>
    </subcellularLocation>
</comment>
<dbReference type="InterPro" id="IPR001757">
    <property type="entry name" value="P_typ_ATPase"/>
</dbReference>
<feature type="domain" description="P-type ATPase A" evidence="13">
    <location>
        <begin position="163"/>
        <end position="264"/>
    </location>
</feature>
<evidence type="ECO:0000259" key="13">
    <source>
        <dbReference type="Pfam" id="PF00122"/>
    </source>
</evidence>
<keyword evidence="5 11" id="KW-0479">Metal-binding</keyword>
<feature type="region of interest" description="Disordered" evidence="12">
    <location>
        <begin position="710"/>
        <end position="735"/>
    </location>
</feature>
<dbReference type="InterPro" id="IPR023298">
    <property type="entry name" value="ATPase_P-typ_TM_dom_sf"/>
</dbReference>
<dbReference type="NCBIfam" id="TIGR01525">
    <property type="entry name" value="ATPase-IB_hvy"/>
    <property type="match status" value="1"/>
</dbReference>
<dbReference type="InterPro" id="IPR044492">
    <property type="entry name" value="P_typ_ATPase_HD_dom"/>
</dbReference>
<dbReference type="InterPro" id="IPR023214">
    <property type="entry name" value="HAD_sf"/>
</dbReference>
<dbReference type="Gene3D" id="3.40.1110.10">
    <property type="entry name" value="Calcium-transporting ATPase, cytoplasmic domain N"/>
    <property type="match status" value="1"/>
</dbReference>
<evidence type="ECO:0000313" key="14">
    <source>
        <dbReference type="EMBL" id="BCB27444.1"/>
    </source>
</evidence>
<sequence>MDSNSSKPEMAPEHHLQHDHQNHHAHMAADFRQRFWIALGLTLPILALSPLLQELAGLRETIHFPGDLYVLFGLSTAVFFYGGWPFLKGLFGELKSKQPGMMTLVAVAITTAYAYSSAVVFGLTGKVFFWELATLVDVMLLGHWIEMRSVMGASKALEELAKLMPSDAHKLMPDGSVKDVPLSELAVDDKVLIKPGEKIPADGVITEGESAVNEAMLTGESTPVTKKANDKVIGGAINGEGSLTIAVKGTGKDSFLSQVIDLVKQAQESKSKTQDLANTAAMWLTIIALSGGAITFFIWLGVMGKELSFAIERAVTVMVITCPHALGLAVPLVVAVSTALAASNGLLIRNRPAFERARKIQAIIFDKTGTLTEGRFGVTDTLLFSQDINEDTLHQYAASVEANSEHPIAKAIASSFENKLPIENFKGIAGKGAEAKVDGKELKVVSPGFLQEQNIAMTDKRVEDLKAQGKTVVFVLIDGQLKGAIALADIIRPESKQAISALKAMGIKCMMLTGDNKQVAQWVSDQVGLDEYFAEVLPQDKAAKVKEVQSRGILVAMTGDGVNDAPALAQADLGIAIGAGSDVAVETADIILVRSNPLDVVALLKLSKATYSKMIQNLIWATGYNAFAIPLAAGALYAWGVILSPALGAALMAASTVIVAINARLLSISRASDGTAAKSEDAKSGGTHEQIAKRAYELYERDGHLNGHAEQDWLQAEHEIQKDGPQNDLKQGGTN</sequence>
<organism evidence="14 15">
    <name type="scientific">Sulfurimicrobium lacus</name>
    <dbReference type="NCBI Taxonomy" id="2715678"/>
    <lineage>
        <taxon>Bacteria</taxon>
        <taxon>Pseudomonadati</taxon>
        <taxon>Pseudomonadota</taxon>
        <taxon>Betaproteobacteria</taxon>
        <taxon>Nitrosomonadales</taxon>
        <taxon>Sulfuricellaceae</taxon>
        <taxon>Sulfurimicrobium</taxon>
    </lineage>
</organism>
<feature type="transmembrane region" description="Helical" evidence="11">
    <location>
        <begin position="68"/>
        <end position="87"/>
    </location>
</feature>
<comment type="similarity">
    <text evidence="2 11">Belongs to the cation transport ATPase (P-type) (TC 3.A.3) family. Type IB subfamily.</text>
</comment>
<keyword evidence="10 11" id="KW-0472">Membrane</keyword>
<dbReference type="SFLD" id="SFLDG00002">
    <property type="entry name" value="C1.7:_P-type_atpase_like"/>
    <property type="match status" value="1"/>
</dbReference>
<evidence type="ECO:0000256" key="11">
    <source>
        <dbReference type="RuleBase" id="RU362081"/>
    </source>
</evidence>
<dbReference type="KEGG" id="slac:SKTS_23300"/>
<evidence type="ECO:0000256" key="12">
    <source>
        <dbReference type="SAM" id="MobiDB-lite"/>
    </source>
</evidence>
<dbReference type="Pfam" id="PF00122">
    <property type="entry name" value="E1-E2_ATPase"/>
    <property type="match status" value="1"/>
</dbReference>
<dbReference type="PRINTS" id="PR00120">
    <property type="entry name" value="HATPASE"/>
</dbReference>
<dbReference type="EMBL" id="AP022853">
    <property type="protein sequence ID" value="BCB27444.1"/>
    <property type="molecule type" value="Genomic_DNA"/>
</dbReference>
<evidence type="ECO:0000256" key="7">
    <source>
        <dbReference type="ARBA" id="ARBA00022840"/>
    </source>
</evidence>
<dbReference type="Proteomes" id="UP000502260">
    <property type="component" value="Chromosome"/>
</dbReference>
<dbReference type="PRINTS" id="PR00119">
    <property type="entry name" value="CATATPASE"/>
</dbReference>
<dbReference type="InterPro" id="IPR059000">
    <property type="entry name" value="ATPase_P-type_domA"/>
</dbReference>
<dbReference type="SUPFAM" id="SSF81653">
    <property type="entry name" value="Calcium ATPase, transduction domain A"/>
    <property type="match status" value="1"/>
</dbReference>
<dbReference type="Gene3D" id="3.40.50.1000">
    <property type="entry name" value="HAD superfamily/HAD-like"/>
    <property type="match status" value="1"/>
</dbReference>
<dbReference type="Gene3D" id="2.70.150.10">
    <property type="entry name" value="Calcium-transporting ATPase, cytoplasmic transduction domain A"/>
    <property type="match status" value="1"/>
</dbReference>
<dbReference type="FunFam" id="2.70.150.10:FF:000020">
    <property type="entry name" value="Copper-exporting P-type ATPase A"/>
    <property type="match status" value="1"/>
</dbReference>
<feature type="transmembrane region" description="Helical" evidence="11">
    <location>
        <begin position="280"/>
        <end position="302"/>
    </location>
</feature>
<dbReference type="GO" id="GO:0043682">
    <property type="term" value="F:P-type divalent copper transporter activity"/>
    <property type="evidence" value="ECO:0007669"/>
    <property type="project" value="TreeGrafter"/>
</dbReference>
<evidence type="ECO:0000256" key="6">
    <source>
        <dbReference type="ARBA" id="ARBA00022741"/>
    </source>
</evidence>
<proteinExistence type="inferred from homology"/>
<evidence type="ECO:0000256" key="9">
    <source>
        <dbReference type="ARBA" id="ARBA00022989"/>
    </source>
</evidence>
<feature type="transmembrane region" description="Helical" evidence="11">
    <location>
        <begin position="127"/>
        <end position="145"/>
    </location>
</feature>
<gene>
    <name evidence="14" type="ORF">SKTS_23300</name>
</gene>
<evidence type="ECO:0000313" key="15">
    <source>
        <dbReference type="Proteomes" id="UP000502260"/>
    </source>
</evidence>
<evidence type="ECO:0000256" key="3">
    <source>
        <dbReference type="ARBA" id="ARBA00022475"/>
    </source>
</evidence>
<dbReference type="NCBIfam" id="TIGR01511">
    <property type="entry name" value="ATPase-IB1_Cu"/>
    <property type="match status" value="1"/>
</dbReference>
<dbReference type="GO" id="GO:0005886">
    <property type="term" value="C:plasma membrane"/>
    <property type="evidence" value="ECO:0007669"/>
    <property type="project" value="UniProtKB-SubCell"/>
</dbReference>
<evidence type="ECO:0000256" key="4">
    <source>
        <dbReference type="ARBA" id="ARBA00022692"/>
    </source>
</evidence>
<name>A0A6F8VCP5_9PROT</name>
<dbReference type="GO" id="GO:0060003">
    <property type="term" value="P:copper ion export"/>
    <property type="evidence" value="ECO:0007669"/>
    <property type="project" value="UniProtKB-ARBA"/>
</dbReference>
<dbReference type="SFLD" id="SFLDS00003">
    <property type="entry name" value="Haloacid_Dehalogenase"/>
    <property type="match status" value="1"/>
</dbReference>
<accession>A0A6F8VCP5</accession>
<keyword evidence="8" id="KW-1278">Translocase</keyword>
<feature type="transmembrane region" description="Helical" evidence="11">
    <location>
        <begin position="99"/>
        <end position="121"/>
    </location>
</feature>
<keyword evidence="9 11" id="KW-1133">Transmembrane helix</keyword>
<protein>
    <submittedName>
        <fullName evidence="14">Heavy metal translocating P-type ATPase</fullName>
    </submittedName>
</protein>
<reference evidence="15" key="1">
    <citation type="submission" date="2020-03" db="EMBL/GenBank/DDBJ databases">
        <title>Complete genome sequence of sulfur-oxidizing bacterium skT11.</title>
        <authorList>
            <person name="Kanda M."/>
            <person name="Kojima H."/>
            <person name="Fukui M."/>
        </authorList>
    </citation>
    <scope>NUCLEOTIDE SEQUENCE [LARGE SCALE GENOMIC DNA]</scope>
    <source>
        <strain evidence="15">skT11</strain>
    </source>
</reference>
<dbReference type="NCBIfam" id="TIGR01494">
    <property type="entry name" value="ATPase_P-type"/>
    <property type="match status" value="1"/>
</dbReference>
<evidence type="ECO:0000256" key="1">
    <source>
        <dbReference type="ARBA" id="ARBA00004651"/>
    </source>
</evidence>
<dbReference type="SUPFAM" id="SSF56784">
    <property type="entry name" value="HAD-like"/>
    <property type="match status" value="1"/>
</dbReference>
<feature type="compositionally biased region" description="Basic and acidic residues" evidence="12">
    <location>
        <begin position="710"/>
        <end position="722"/>
    </location>
</feature>
<dbReference type="InterPro" id="IPR027256">
    <property type="entry name" value="P-typ_ATPase_IB"/>
</dbReference>
<dbReference type="InterPro" id="IPR008250">
    <property type="entry name" value="ATPase_P-typ_transduc_dom_A_sf"/>
</dbReference>
<dbReference type="NCBIfam" id="TIGR01512">
    <property type="entry name" value="ATPase-IB2_Cd"/>
    <property type="match status" value="1"/>
</dbReference>
<keyword evidence="3 11" id="KW-1003">Cell membrane</keyword>
<dbReference type="SFLD" id="SFLDF00027">
    <property type="entry name" value="p-type_atpase"/>
    <property type="match status" value="1"/>
</dbReference>
<dbReference type="SUPFAM" id="SSF81665">
    <property type="entry name" value="Calcium ATPase, transmembrane domain M"/>
    <property type="match status" value="1"/>
</dbReference>
<dbReference type="PANTHER" id="PTHR43520">
    <property type="entry name" value="ATP7, ISOFORM B"/>
    <property type="match status" value="1"/>
</dbReference>
<dbReference type="Pfam" id="PF00702">
    <property type="entry name" value="Hydrolase"/>
    <property type="match status" value="1"/>
</dbReference>
<evidence type="ECO:0000256" key="10">
    <source>
        <dbReference type="ARBA" id="ARBA00023136"/>
    </source>
</evidence>
<dbReference type="Pfam" id="PF11154">
    <property type="entry name" value="DUF2934"/>
    <property type="match status" value="1"/>
</dbReference>
<dbReference type="RefSeq" id="WP_173065070.1">
    <property type="nucleotide sequence ID" value="NZ_AP022853.1"/>
</dbReference>
<dbReference type="InterPro" id="IPR018303">
    <property type="entry name" value="ATPase_P-typ_P_site"/>
</dbReference>
<dbReference type="PROSITE" id="PS00154">
    <property type="entry name" value="ATPASE_E1_E2"/>
    <property type="match status" value="1"/>
</dbReference>
<feature type="transmembrane region" description="Helical" evidence="11">
    <location>
        <begin position="646"/>
        <end position="666"/>
    </location>
</feature>
<dbReference type="GO" id="GO:0016887">
    <property type="term" value="F:ATP hydrolysis activity"/>
    <property type="evidence" value="ECO:0007669"/>
    <property type="project" value="InterPro"/>
</dbReference>
<evidence type="ECO:0000256" key="2">
    <source>
        <dbReference type="ARBA" id="ARBA00006024"/>
    </source>
</evidence>
<feature type="transmembrane region" description="Helical" evidence="11">
    <location>
        <begin position="618"/>
        <end position="640"/>
    </location>
</feature>
<evidence type="ECO:0000256" key="8">
    <source>
        <dbReference type="ARBA" id="ARBA00022967"/>
    </source>
</evidence>
<evidence type="ECO:0000256" key="5">
    <source>
        <dbReference type="ARBA" id="ARBA00022723"/>
    </source>
</evidence>
<keyword evidence="4 11" id="KW-0812">Transmembrane</keyword>
<dbReference type="InterPro" id="IPR036412">
    <property type="entry name" value="HAD-like_sf"/>
</dbReference>
<dbReference type="InterPro" id="IPR021327">
    <property type="entry name" value="DUF2934"/>
</dbReference>
<dbReference type="AlphaFoldDB" id="A0A6F8VCP5"/>
<keyword evidence="6 11" id="KW-0547">Nucleotide-binding</keyword>
<dbReference type="GO" id="GO:0005507">
    <property type="term" value="F:copper ion binding"/>
    <property type="evidence" value="ECO:0007669"/>
    <property type="project" value="TreeGrafter"/>
</dbReference>
<keyword evidence="7 11" id="KW-0067">ATP-binding</keyword>
<dbReference type="GO" id="GO:0055070">
    <property type="term" value="P:copper ion homeostasis"/>
    <property type="evidence" value="ECO:0007669"/>
    <property type="project" value="TreeGrafter"/>
</dbReference>
<feature type="transmembrane region" description="Helical" evidence="11">
    <location>
        <begin position="35"/>
        <end position="56"/>
    </location>
</feature>
<dbReference type="PANTHER" id="PTHR43520:SF8">
    <property type="entry name" value="P-TYPE CU(+) TRANSPORTER"/>
    <property type="match status" value="1"/>
</dbReference>
<feature type="transmembrane region" description="Helical" evidence="11">
    <location>
        <begin position="314"/>
        <end position="342"/>
    </location>
</feature>
<keyword evidence="15" id="KW-1185">Reference proteome</keyword>
<dbReference type="InterPro" id="IPR023299">
    <property type="entry name" value="ATPase_P-typ_cyto_dom_N"/>
</dbReference>